<proteinExistence type="predicted"/>
<evidence type="ECO:0000256" key="1">
    <source>
        <dbReference type="PIRSR" id="PIRSR622684-1"/>
    </source>
</evidence>
<protein>
    <submittedName>
        <fullName evidence="5">Calpain catalytic domain-containing protein</fullName>
    </submittedName>
</protein>
<feature type="active site" evidence="1">
    <location>
        <position position="317"/>
    </location>
</feature>
<accession>A0A8H6YJJ7</accession>
<dbReference type="PANTHER" id="PTHR10183">
    <property type="entry name" value="CALPAIN"/>
    <property type="match status" value="1"/>
</dbReference>
<dbReference type="EMBL" id="JACAZH010000008">
    <property type="protein sequence ID" value="KAF7361013.1"/>
    <property type="molecule type" value="Genomic_DNA"/>
</dbReference>
<comment type="caution">
    <text evidence="2">Lacks conserved residue(s) required for the propagation of feature annotation.</text>
</comment>
<evidence type="ECO:0000259" key="4">
    <source>
        <dbReference type="PROSITE" id="PS50203"/>
    </source>
</evidence>
<feature type="region of interest" description="Disordered" evidence="3">
    <location>
        <begin position="613"/>
        <end position="651"/>
    </location>
</feature>
<dbReference type="GO" id="GO:0006508">
    <property type="term" value="P:proteolysis"/>
    <property type="evidence" value="ECO:0007669"/>
    <property type="project" value="InterPro"/>
</dbReference>
<dbReference type="Pfam" id="PF00648">
    <property type="entry name" value="Peptidase_C2"/>
    <property type="match status" value="1"/>
</dbReference>
<evidence type="ECO:0000256" key="2">
    <source>
        <dbReference type="PROSITE-ProRule" id="PRU00239"/>
    </source>
</evidence>
<dbReference type="PRINTS" id="PR00704">
    <property type="entry name" value="CALPAIN"/>
</dbReference>
<gene>
    <name evidence="5" type="ORF">MSAN_01131500</name>
</gene>
<feature type="active site" evidence="1">
    <location>
        <position position="131"/>
    </location>
</feature>
<comment type="caution">
    <text evidence="5">The sequence shown here is derived from an EMBL/GenBank/DDBJ whole genome shotgun (WGS) entry which is preliminary data.</text>
</comment>
<dbReference type="GO" id="GO:0004198">
    <property type="term" value="F:calcium-dependent cysteine-type endopeptidase activity"/>
    <property type="evidence" value="ECO:0007669"/>
    <property type="project" value="InterPro"/>
</dbReference>
<dbReference type="PANTHER" id="PTHR10183:SF425">
    <property type="entry name" value="CALPAIN-5"/>
    <property type="match status" value="1"/>
</dbReference>
<dbReference type="Proteomes" id="UP000623467">
    <property type="component" value="Unassembled WGS sequence"/>
</dbReference>
<dbReference type="PROSITE" id="PS50203">
    <property type="entry name" value="CALPAIN_CAT"/>
    <property type="match status" value="1"/>
</dbReference>
<dbReference type="Gene3D" id="3.90.70.10">
    <property type="entry name" value="Cysteine proteinases"/>
    <property type="match status" value="1"/>
</dbReference>
<reference evidence="5" key="1">
    <citation type="submission" date="2020-05" db="EMBL/GenBank/DDBJ databases">
        <title>Mycena genomes resolve the evolution of fungal bioluminescence.</title>
        <authorList>
            <person name="Tsai I.J."/>
        </authorList>
    </citation>
    <scope>NUCLEOTIDE SEQUENCE</scope>
    <source>
        <strain evidence="5">160909Yilan</strain>
    </source>
</reference>
<keyword evidence="6" id="KW-1185">Reference proteome</keyword>
<dbReference type="InterPro" id="IPR001300">
    <property type="entry name" value="Peptidase_C2_calpain_cat"/>
</dbReference>
<evidence type="ECO:0000313" key="5">
    <source>
        <dbReference type="EMBL" id="KAF7361013.1"/>
    </source>
</evidence>
<sequence>MPSTFFSLFAREVAPEPISNGPAVPELAASQSADGLPTIGLLSTPELENVIAECKSQVARIAKSCKMRNTRYRDPDFDLLADRGRCLNGLVVAEVYNPSDVQRVTELFQDAEFFSDSPYSNEIIQGNSANCWFISSLAATSTVKGLVEKYCVARDEEVGVYGFVFWREVRWTSVIIDDLLFTIVPRYEELSIPEKALFQNDKDKYIASAPKGSHTLYFSRSGKVGETWVSLVEKAYAKLHGDYGSMCSGYAGEAAEDLTGGVSSFIQIRDILDKDRFWKEELLKANKDRIFACSFHTLSPVRNGDLNATINGLRSKHSYAVLKTLEYRGEALLDGSKEWTAEWIGMLPLLGHVFGDSGKFIVEYKDFLACFAKIDRTRLFDSTWTMTYQVLRVPSRPFPGSGFGYGDLCFSFSLSKTGSAVIVLSQLDVRYFRGLVACDWNFDFVLYRRGEKEPIDASSHSAVLSRSIGLEFPELEQGDYIVHCRLDRVQFSETEGTWSNSKLARVVSERAKSESIASNLKADLEVEDLPIPLDILAGQDLVDLSRKALDFKTNRNKLGDHADLKPSVTEVQLRSKQIPKFEVEDPNTTKTITTITTLRAPSKVTTDTREIIYFGPTGDSPPNDDDTIPGDVQPPENSRPSSPVPCNTPPTDDDNCVFLGLKVYTAKDVSVSITGQLRHDMKASLEGLTVAEWNSFSL</sequence>
<dbReference type="SUPFAM" id="SSF54001">
    <property type="entry name" value="Cysteine proteinases"/>
    <property type="match status" value="1"/>
</dbReference>
<organism evidence="5 6">
    <name type="scientific">Mycena sanguinolenta</name>
    <dbReference type="NCBI Taxonomy" id="230812"/>
    <lineage>
        <taxon>Eukaryota</taxon>
        <taxon>Fungi</taxon>
        <taxon>Dikarya</taxon>
        <taxon>Basidiomycota</taxon>
        <taxon>Agaricomycotina</taxon>
        <taxon>Agaricomycetes</taxon>
        <taxon>Agaricomycetidae</taxon>
        <taxon>Agaricales</taxon>
        <taxon>Marasmiineae</taxon>
        <taxon>Mycenaceae</taxon>
        <taxon>Mycena</taxon>
    </lineage>
</organism>
<dbReference type="InterPro" id="IPR038765">
    <property type="entry name" value="Papain-like_cys_pep_sf"/>
</dbReference>
<dbReference type="SMART" id="SM00230">
    <property type="entry name" value="CysPc"/>
    <property type="match status" value="1"/>
</dbReference>
<dbReference type="InterPro" id="IPR022684">
    <property type="entry name" value="Calpain_cysteine_protease"/>
</dbReference>
<name>A0A8H6YJJ7_9AGAR</name>
<feature type="domain" description="Calpain catalytic" evidence="4">
    <location>
        <begin position="102"/>
        <end position="380"/>
    </location>
</feature>
<dbReference type="OrthoDB" id="424753at2759"/>
<evidence type="ECO:0000256" key="3">
    <source>
        <dbReference type="SAM" id="MobiDB-lite"/>
    </source>
</evidence>
<evidence type="ECO:0000313" key="6">
    <source>
        <dbReference type="Proteomes" id="UP000623467"/>
    </source>
</evidence>
<dbReference type="AlphaFoldDB" id="A0A8H6YJJ7"/>